<reference evidence="1 2" key="1">
    <citation type="journal article" date="2024" name="Ann. Entomol. Soc. Am.">
        <title>Genomic analyses of the southern and eastern yellowjacket wasps (Hymenoptera: Vespidae) reveal evolutionary signatures of social life.</title>
        <authorList>
            <person name="Catto M.A."/>
            <person name="Caine P.B."/>
            <person name="Orr S.E."/>
            <person name="Hunt B.G."/>
            <person name="Goodisman M.A.D."/>
        </authorList>
    </citation>
    <scope>NUCLEOTIDE SEQUENCE [LARGE SCALE GENOMIC DNA]</scope>
    <source>
        <strain evidence="1">232</strain>
        <tissue evidence="1">Head and thorax</tissue>
    </source>
</reference>
<name>A0ABD2CE45_VESMC</name>
<organism evidence="1 2">
    <name type="scientific">Vespula maculifrons</name>
    <name type="common">Eastern yellow jacket</name>
    <name type="synonym">Wasp</name>
    <dbReference type="NCBI Taxonomy" id="7453"/>
    <lineage>
        <taxon>Eukaryota</taxon>
        <taxon>Metazoa</taxon>
        <taxon>Ecdysozoa</taxon>
        <taxon>Arthropoda</taxon>
        <taxon>Hexapoda</taxon>
        <taxon>Insecta</taxon>
        <taxon>Pterygota</taxon>
        <taxon>Neoptera</taxon>
        <taxon>Endopterygota</taxon>
        <taxon>Hymenoptera</taxon>
        <taxon>Apocrita</taxon>
        <taxon>Aculeata</taxon>
        <taxon>Vespoidea</taxon>
        <taxon>Vespidae</taxon>
        <taxon>Vespinae</taxon>
        <taxon>Vespula</taxon>
    </lineage>
</organism>
<gene>
    <name evidence="1" type="ORF">V1477_008836</name>
</gene>
<dbReference type="EMBL" id="JAYRBN010000056">
    <property type="protein sequence ID" value="KAL2743347.1"/>
    <property type="molecule type" value="Genomic_DNA"/>
</dbReference>
<proteinExistence type="predicted"/>
<evidence type="ECO:0000313" key="2">
    <source>
        <dbReference type="Proteomes" id="UP001607303"/>
    </source>
</evidence>
<accession>A0ABD2CE45</accession>
<sequence length="82" mass="8873">MEVEDGRVDGKEFFTDQKSELALHRIVESVVVGAAHAAAPRPRLISPQGVAYGSYRIAQVLISSSGPAHRRNGQTYCGRTCC</sequence>
<evidence type="ECO:0000313" key="1">
    <source>
        <dbReference type="EMBL" id="KAL2743347.1"/>
    </source>
</evidence>
<keyword evidence="2" id="KW-1185">Reference proteome</keyword>
<comment type="caution">
    <text evidence="1">The sequence shown here is derived from an EMBL/GenBank/DDBJ whole genome shotgun (WGS) entry which is preliminary data.</text>
</comment>
<dbReference type="Proteomes" id="UP001607303">
    <property type="component" value="Unassembled WGS sequence"/>
</dbReference>
<protein>
    <submittedName>
        <fullName evidence="1">Uncharacterized protein</fullName>
    </submittedName>
</protein>
<dbReference type="AlphaFoldDB" id="A0ABD2CE45"/>